<gene>
    <name evidence="2" type="ORF">LTRI10_LOCUS40386</name>
</gene>
<evidence type="ECO:0000256" key="1">
    <source>
        <dbReference type="SAM" id="MobiDB-lite"/>
    </source>
</evidence>
<dbReference type="EMBL" id="OZ034820">
    <property type="protein sequence ID" value="CAL1400245.1"/>
    <property type="molecule type" value="Genomic_DNA"/>
</dbReference>
<evidence type="ECO:0000313" key="2">
    <source>
        <dbReference type="EMBL" id="CAL1400245.1"/>
    </source>
</evidence>
<feature type="compositionally biased region" description="Low complexity" evidence="1">
    <location>
        <begin position="7"/>
        <end position="20"/>
    </location>
</feature>
<dbReference type="AlphaFoldDB" id="A0AAV2FPI1"/>
<protein>
    <submittedName>
        <fullName evidence="2">Uncharacterized protein</fullName>
    </submittedName>
</protein>
<accession>A0AAV2FPI1</accession>
<keyword evidence="3" id="KW-1185">Reference proteome</keyword>
<reference evidence="2 3" key="1">
    <citation type="submission" date="2024-04" db="EMBL/GenBank/DDBJ databases">
        <authorList>
            <person name="Fracassetti M."/>
        </authorList>
    </citation>
    <scope>NUCLEOTIDE SEQUENCE [LARGE SCALE GENOMIC DNA]</scope>
</reference>
<sequence>MMTSSLAVSRASTTTSFRSSVQLRPSRILSPSTTFTVSSFVKNSVFNSLISFMMVRRQLTSAVAVAVVGGASPVDLVVVAGTAGGTRPPPLI</sequence>
<proteinExistence type="predicted"/>
<dbReference type="Proteomes" id="UP001497516">
    <property type="component" value="Chromosome 7"/>
</dbReference>
<feature type="region of interest" description="Disordered" evidence="1">
    <location>
        <begin position="1"/>
        <end position="20"/>
    </location>
</feature>
<evidence type="ECO:0000313" key="3">
    <source>
        <dbReference type="Proteomes" id="UP001497516"/>
    </source>
</evidence>
<name>A0AAV2FPI1_9ROSI</name>
<organism evidence="2 3">
    <name type="scientific">Linum trigynum</name>
    <dbReference type="NCBI Taxonomy" id="586398"/>
    <lineage>
        <taxon>Eukaryota</taxon>
        <taxon>Viridiplantae</taxon>
        <taxon>Streptophyta</taxon>
        <taxon>Embryophyta</taxon>
        <taxon>Tracheophyta</taxon>
        <taxon>Spermatophyta</taxon>
        <taxon>Magnoliopsida</taxon>
        <taxon>eudicotyledons</taxon>
        <taxon>Gunneridae</taxon>
        <taxon>Pentapetalae</taxon>
        <taxon>rosids</taxon>
        <taxon>fabids</taxon>
        <taxon>Malpighiales</taxon>
        <taxon>Linaceae</taxon>
        <taxon>Linum</taxon>
    </lineage>
</organism>